<protein>
    <recommendedName>
        <fullName evidence="3">DUF6534 domain-containing protein</fullName>
    </recommendedName>
</protein>
<keyword evidence="2" id="KW-0812">Transmembrane</keyword>
<keyword evidence="2" id="KW-0472">Membrane</keyword>
<dbReference type="Pfam" id="PF20152">
    <property type="entry name" value="DUF6534"/>
    <property type="match status" value="1"/>
</dbReference>
<dbReference type="Proteomes" id="UP000636479">
    <property type="component" value="Unassembled WGS sequence"/>
</dbReference>
<dbReference type="InterPro" id="IPR045339">
    <property type="entry name" value="DUF6534"/>
</dbReference>
<dbReference type="AlphaFoldDB" id="A0A8H6SDN3"/>
<evidence type="ECO:0000256" key="2">
    <source>
        <dbReference type="SAM" id="Phobius"/>
    </source>
</evidence>
<proteinExistence type="predicted"/>
<dbReference type="EMBL" id="JACAZF010000008">
    <property type="protein sequence ID" value="KAF7297038.1"/>
    <property type="molecule type" value="Genomic_DNA"/>
</dbReference>
<feature type="transmembrane region" description="Helical" evidence="2">
    <location>
        <begin position="12"/>
        <end position="35"/>
    </location>
</feature>
<feature type="transmembrane region" description="Helical" evidence="2">
    <location>
        <begin position="118"/>
        <end position="136"/>
    </location>
</feature>
<name>A0A8H6SDN3_9AGAR</name>
<reference evidence="4" key="1">
    <citation type="submission" date="2020-05" db="EMBL/GenBank/DDBJ databases">
        <title>Mycena genomes resolve the evolution of fungal bioluminescence.</title>
        <authorList>
            <person name="Tsai I.J."/>
        </authorList>
    </citation>
    <scope>NUCLEOTIDE SEQUENCE</scope>
    <source>
        <strain evidence="4">171206Taipei</strain>
    </source>
</reference>
<dbReference type="OrthoDB" id="3265526at2759"/>
<feature type="domain" description="DUF6534" evidence="3">
    <location>
        <begin position="180"/>
        <end position="266"/>
    </location>
</feature>
<accession>A0A8H6SDN3</accession>
<feature type="compositionally biased region" description="Basic and acidic residues" evidence="1">
    <location>
        <begin position="372"/>
        <end position="386"/>
    </location>
</feature>
<dbReference type="PANTHER" id="PTHR40465:SF1">
    <property type="entry name" value="DUF6534 DOMAIN-CONTAINING PROTEIN"/>
    <property type="match status" value="1"/>
</dbReference>
<keyword evidence="5" id="KW-1185">Reference proteome</keyword>
<keyword evidence="2" id="KW-1133">Transmembrane helix</keyword>
<comment type="caution">
    <text evidence="4">The sequence shown here is derived from an EMBL/GenBank/DDBJ whole genome shotgun (WGS) entry which is preliminary data.</text>
</comment>
<evidence type="ECO:0000256" key="1">
    <source>
        <dbReference type="SAM" id="MobiDB-lite"/>
    </source>
</evidence>
<feature type="transmembrane region" description="Helical" evidence="2">
    <location>
        <begin position="215"/>
        <end position="235"/>
    </location>
</feature>
<feature type="transmembrane region" description="Helical" evidence="2">
    <location>
        <begin position="171"/>
        <end position="195"/>
    </location>
</feature>
<feature type="transmembrane region" description="Helical" evidence="2">
    <location>
        <begin position="80"/>
        <end position="98"/>
    </location>
</feature>
<evidence type="ECO:0000313" key="5">
    <source>
        <dbReference type="Proteomes" id="UP000636479"/>
    </source>
</evidence>
<feature type="region of interest" description="Disordered" evidence="1">
    <location>
        <begin position="337"/>
        <end position="438"/>
    </location>
</feature>
<evidence type="ECO:0000313" key="4">
    <source>
        <dbReference type="EMBL" id="KAF7297038.1"/>
    </source>
</evidence>
<organism evidence="4 5">
    <name type="scientific">Mycena indigotica</name>
    <dbReference type="NCBI Taxonomy" id="2126181"/>
    <lineage>
        <taxon>Eukaryota</taxon>
        <taxon>Fungi</taxon>
        <taxon>Dikarya</taxon>
        <taxon>Basidiomycota</taxon>
        <taxon>Agaricomycotina</taxon>
        <taxon>Agaricomycetes</taxon>
        <taxon>Agaricomycetidae</taxon>
        <taxon>Agaricales</taxon>
        <taxon>Marasmiineae</taxon>
        <taxon>Mycenaceae</taxon>
        <taxon>Mycena</taxon>
    </lineage>
</organism>
<evidence type="ECO:0000259" key="3">
    <source>
        <dbReference type="Pfam" id="PF20152"/>
    </source>
</evidence>
<sequence length="438" mass="47600">MAGSGVELLFGPMLIGTILSSICYGIMSLQMFIYYQTYKKDLIWIRYFVLYLFLAETTNLLFEIGIIYEPLIVRYGAPRALVVSPILLPGDAISIVLVSTPIQMFTAWRISVITGKKIFSVLISLFALVSFGTSILPCPSAADILLSGGGAMVSIFTVMRNQYREFASFTSVIILWLVCSAFCDVLIAVVLTYSLSTRKTGFTAVDGQINRIIRLTVQTGAITAVAALLDLILFLSFPTSTVQFIPDFPLSKMYSICLVSTLNARARGKSDVEQQRLPNALFKDSTGLTSASAISGSRDGATGASSLTSPVNLYSSPIQYYPGSGSMATLVPTDRSALSSSGHLKSTSSSSNLISRPLTRPRSRSQPPSHKSSYDDLEKGHRERDLPPAPPTHSRDPSATGRQPHYIQPRPRKDSAAQAMSQAPVVLEPRRPPPRNAL</sequence>
<feature type="compositionally biased region" description="Low complexity" evidence="1">
    <location>
        <begin position="337"/>
        <end position="358"/>
    </location>
</feature>
<dbReference type="PANTHER" id="PTHR40465">
    <property type="entry name" value="CHROMOSOME 1, WHOLE GENOME SHOTGUN SEQUENCE"/>
    <property type="match status" value="1"/>
</dbReference>
<dbReference type="GeneID" id="59348501"/>
<feature type="transmembrane region" description="Helical" evidence="2">
    <location>
        <begin position="47"/>
        <end position="68"/>
    </location>
</feature>
<dbReference type="RefSeq" id="XP_037217397.1">
    <property type="nucleotide sequence ID" value="XM_037365985.1"/>
</dbReference>
<gene>
    <name evidence="4" type="ORF">MIND_00936300</name>
</gene>